<organism evidence="1 2">
    <name type="scientific">Paralvinella palmiformis</name>
    <dbReference type="NCBI Taxonomy" id="53620"/>
    <lineage>
        <taxon>Eukaryota</taxon>
        <taxon>Metazoa</taxon>
        <taxon>Spiralia</taxon>
        <taxon>Lophotrochozoa</taxon>
        <taxon>Annelida</taxon>
        <taxon>Polychaeta</taxon>
        <taxon>Sedentaria</taxon>
        <taxon>Canalipalpata</taxon>
        <taxon>Terebellida</taxon>
        <taxon>Terebelliformia</taxon>
        <taxon>Alvinellidae</taxon>
        <taxon>Paralvinella</taxon>
    </lineage>
</organism>
<name>A0AAD9MS14_9ANNE</name>
<protein>
    <submittedName>
        <fullName evidence="1">Uncharacterized protein</fullName>
    </submittedName>
</protein>
<proteinExistence type="predicted"/>
<dbReference type="AlphaFoldDB" id="A0AAD9MS14"/>
<gene>
    <name evidence="1" type="ORF">LSH36_855g01101</name>
</gene>
<sequence>MKREETNEKKKLIMSSAQNEAILTDRTLHRQAAARADRHLVPLHRFADSDDSQSQPLPTLDQVDASVSNNLVSNIPADITISYEKDD</sequence>
<comment type="caution">
    <text evidence="1">The sequence shown here is derived from an EMBL/GenBank/DDBJ whole genome shotgun (WGS) entry which is preliminary data.</text>
</comment>
<evidence type="ECO:0000313" key="1">
    <source>
        <dbReference type="EMBL" id="KAK2143305.1"/>
    </source>
</evidence>
<dbReference type="Proteomes" id="UP001208570">
    <property type="component" value="Unassembled WGS sequence"/>
</dbReference>
<accession>A0AAD9MS14</accession>
<dbReference type="EMBL" id="JAODUP010000855">
    <property type="protein sequence ID" value="KAK2143305.1"/>
    <property type="molecule type" value="Genomic_DNA"/>
</dbReference>
<keyword evidence="2" id="KW-1185">Reference proteome</keyword>
<evidence type="ECO:0000313" key="2">
    <source>
        <dbReference type="Proteomes" id="UP001208570"/>
    </source>
</evidence>
<reference evidence="1" key="1">
    <citation type="journal article" date="2023" name="Mol. Biol. Evol.">
        <title>Third-Generation Sequencing Reveals the Adaptive Role of the Epigenome in Three Deep-Sea Polychaetes.</title>
        <authorList>
            <person name="Perez M."/>
            <person name="Aroh O."/>
            <person name="Sun Y."/>
            <person name="Lan Y."/>
            <person name="Juniper S.K."/>
            <person name="Young C.R."/>
            <person name="Angers B."/>
            <person name="Qian P.Y."/>
        </authorList>
    </citation>
    <scope>NUCLEOTIDE SEQUENCE</scope>
    <source>
        <strain evidence="1">P08H-3</strain>
    </source>
</reference>